<evidence type="ECO:0000256" key="2">
    <source>
        <dbReference type="PROSITE-ProRule" id="PRU00176"/>
    </source>
</evidence>
<name>A0AAD5BDE8_9ASCO</name>
<gene>
    <name evidence="5" type="ORF">KGF57_003489</name>
</gene>
<reference evidence="5 6" key="1">
    <citation type="journal article" date="2022" name="DNA Res.">
        <title>Genome analysis of five recently described species of the CUG-Ser clade uncovers Candida theae as a new hybrid lineage with pathogenic potential in the Candida parapsilosis species complex.</title>
        <authorList>
            <person name="Mixao V."/>
            <person name="Del Olmo V."/>
            <person name="Hegedusova E."/>
            <person name="Saus E."/>
            <person name="Pryszcz L."/>
            <person name="Cillingova A."/>
            <person name="Nosek J."/>
            <person name="Gabaldon T."/>
        </authorList>
    </citation>
    <scope>NUCLEOTIDE SEQUENCE [LARGE SCALE GENOMIC DNA]</scope>
    <source>
        <strain evidence="5 6">CBS 12239</strain>
    </source>
</reference>
<keyword evidence="6" id="KW-1185">Reference proteome</keyword>
<evidence type="ECO:0000256" key="1">
    <source>
        <dbReference type="ARBA" id="ARBA00022884"/>
    </source>
</evidence>
<feature type="region of interest" description="Disordered" evidence="3">
    <location>
        <begin position="1"/>
        <end position="93"/>
    </location>
</feature>
<feature type="compositionally biased region" description="Polar residues" evidence="3">
    <location>
        <begin position="57"/>
        <end position="71"/>
    </location>
</feature>
<dbReference type="RefSeq" id="XP_051607985.1">
    <property type="nucleotide sequence ID" value="XM_051752913.1"/>
</dbReference>
<dbReference type="GeneID" id="76151547"/>
<dbReference type="PROSITE" id="PS50102">
    <property type="entry name" value="RRM"/>
    <property type="match status" value="1"/>
</dbReference>
<feature type="compositionally biased region" description="Polar residues" evidence="3">
    <location>
        <begin position="10"/>
        <end position="34"/>
    </location>
</feature>
<dbReference type="SUPFAM" id="SSF54928">
    <property type="entry name" value="RNA-binding domain, RBD"/>
    <property type="match status" value="1"/>
</dbReference>
<proteinExistence type="predicted"/>
<keyword evidence="1 2" id="KW-0694">RNA-binding</keyword>
<comment type="caution">
    <text evidence="5">The sequence shown here is derived from an EMBL/GenBank/DDBJ whole genome shotgun (WGS) entry which is preliminary data.</text>
</comment>
<sequence length="219" mass="24200">MSDNVPHEQQPGNIQSFPQSQSVPQYQTQPSEPTIEQLEQEKRRLQDEMSDLDAQGDPNTYTNPDITNTVDSSHESSSAPSSANQLDAERRDSDARSVYIGNVDYPTTPLELQQHFSPVGVVNRVTIMTNKVTGQPKGFAYLEFSTVDEMNRAVEKLDGSTFRDRQLKVLPKRTNIPGVNAARGGFRARGRGGFRGRGGRGGRAGFRGRGRGAARFNPY</sequence>
<accession>A0AAD5BDE8</accession>
<dbReference type="PANTHER" id="PTHR23236">
    <property type="entry name" value="EUKARYOTIC TRANSLATION INITIATION FACTOR 4B/4H"/>
    <property type="match status" value="1"/>
</dbReference>
<dbReference type="GO" id="GO:0008143">
    <property type="term" value="F:poly(A) binding"/>
    <property type="evidence" value="ECO:0007669"/>
    <property type="project" value="TreeGrafter"/>
</dbReference>
<feature type="region of interest" description="Disordered" evidence="3">
    <location>
        <begin position="180"/>
        <end position="219"/>
    </location>
</feature>
<evidence type="ECO:0000256" key="3">
    <source>
        <dbReference type="SAM" id="MobiDB-lite"/>
    </source>
</evidence>
<dbReference type="GO" id="GO:0005737">
    <property type="term" value="C:cytoplasm"/>
    <property type="evidence" value="ECO:0007669"/>
    <property type="project" value="TreeGrafter"/>
</dbReference>
<dbReference type="PANTHER" id="PTHR23236:SF12">
    <property type="entry name" value="EUKARYOTIC INITIATION FACTOR 4B-RELATED"/>
    <property type="match status" value="1"/>
</dbReference>
<dbReference type="Proteomes" id="UP001204833">
    <property type="component" value="Unassembled WGS sequence"/>
</dbReference>
<dbReference type="InterPro" id="IPR000504">
    <property type="entry name" value="RRM_dom"/>
</dbReference>
<dbReference type="InterPro" id="IPR012677">
    <property type="entry name" value="Nucleotide-bd_a/b_plait_sf"/>
</dbReference>
<protein>
    <recommendedName>
        <fullName evidence="4">RRM domain-containing protein</fullName>
    </recommendedName>
</protein>
<organism evidence="5 6">
    <name type="scientific">Candida theae</name>
    <dbReference type="NCBI Taxonomy" id="1198502"/>
    <lineage>
        <taxon>Eukaryota</taxon>
        <taxon>Fungi</taxon>
        <taxon>Dikarya</taxon>
        <taxon>Ascomycota</taxon>
        <taxon>Saccharomycotina</taxon>
        <taxon>Pichiomycetes</taxon>
        <taxon>Debaryomycetaceae</taxon>
        <taxon>Candida/Lodderomyces clade</taxon>
        <taxon>Candida</taxon>
    </lineage>
</organism>
<feature type="domain" description="RRM" evidence="4">
    <location>
        <begin position="96"/>
        <end position="174"/>
    </location>
</feature>
<dbReference type="InterPro" id="IPR035979">
    <property type="entry name" value="RBD_domain_sf"/>
</dbReference>
<dbReference type="AlphaFoldDB" id="A0AAD5BDE8"/>
<evidence type="ECO:0000313" key="6">
    <source>
        <dbReference type="Proteomes" id="UP001204833"/>
    </source>
</evidence>
<dbReference type="SMART" id="SM00360">
    <property type="entry name" value="RRM"/>
    <property type="match status" value="1"/>
</dbReference>
<feature type="compositionally biased region" description="Basic residues" evidence="3">
    <location>
        <begin position="186"/>
        <end position="212"/>
    </location>
</feature>
<evidence type="ECO:0000259" key="4">
    <source>
        <dbReference type="PROSITE" id="PS50102"/>
    </source>
</evidence>
<dbReference type="EMBL" id="JAIHNG010000129">
    <property type="protein sequence ID" value="KAI5956003.1"/>
    <property type="molecule type" value="Genomic_DNA"/>
</dbReference>
<evidence type="ECO:0000313" key="5">
    <source>
        <dbReference type="EMBL" id="KAI5956003.1"/>
    </source>
</evidence>
<dbReference type="Pfam" id="PF00076">
    <property type="entry name" value="RRM_1"/>
    <property type="match status" value="1"/>
</dbReference>
<dbReference type="Gene3D" id="3.30.70.330">
    <property type="match status" value="1"/>
</dbReference>